<dbReference type="SUPFAM" id="SSF48179">
    <property type="entry name" value="6-phosphogluconate dehydrogenase C-terminal domain-like"/>
    <property type="match status" value="2"/>
</dbReference>
<evidence type="ECO:0000256" key="1">
    <source>
        <dbReference type="ARBA" id="ARBA00004275"/>
    </source>
</evidence>
<feature type="domain" description="3-hydroxyacyl-CoA dehydrogenase C-terminal" evidence="13">
    <location>
        <begin position="468"/>
        <end position="561"/>
    </location>
</feature>
<keyword evidence="4" id="KW-0442">Lipid degradation</keyword>
<dbReference type="InterPro" id="IPR008927">
    <property type="entry name" value="6-PGluconate_DH-like_C_sf"/>
</dbReference>
<evidence type="ECO:0000259" key="13">
    <source>
        <dbReference type="Pfam" id="PF00725"/>
    </source>
</evidence>
<dbReference type="Gene3D" id="3.90.226.10">
    <property type="entry name" value="2-enoyl-CoA Hydratase, Chain A, domain 1"/>
    <property type="match status" value="1"/>
</dbReference>
<dbReference type="InterPro" id="IPR006108">
    <property type="entry name" value="3HC_DH_C"/>
</dbReference>
<evidence type="ECO:0000256" key="7">
    <source>
        <dbReference type="ARBA" id="ARBA00023098"/>
    </source>
</evidence>
<keyword evidence="5" id="KW-0560">Oxidoreductase</keyword>
<keyword evidence="3" id="KW-0276">Fatty acid metabolism</keyword>
<evidence type="ECO:0000256" key="9">
    <source>
        <dbReference type="ARBA" id="ARBA00023235"/>
    </source>
</evidence>
<dbReference type="RefSeq" id="WP_255328579.1">
    <property type="nucleotide sequence ID" value="NZ_JAKZEU010000002.1"/>
</dbReference>
<dbReference type="SUPFAM" id="SSF51735">
    <property type="entry name" value="NAD(P)-binding Rossmann-fold domains"/>
    <property type="match status" value="1"/>
</dbReference>
<feature type="domain" description="3-hydroxyacyl-CoA dehydrogenase NAD binding" evidence="14">
    <location>
        <begin position="288"/>
        <end position="463"/>
    </location>
</feature>
<dbReference type="InterPro" id="IPR006176">
    <property type="entry name" value="3-OHacyl-CoA_DH_NAD-bd"/>
</dbReference>
<sequence>MQPVTMHVREGIAHVVIDSPPVNALSQPVRASLADAVARVEQDSQIAGVVLSCAGRTFVAGADINELGAPLTPYLPDILADIAASRVPWVAAIKGTALGGGLELAMACHGRIAEPSAKMGLPEVSLGILPGAGGTVRLPRLVPMTTAITMITAGKPIDAKAALDAGLVDILAETDLLSEAEALLHDLPMGIPLLERPVRDADAIDWDAEQKTLRKKSQGAQAPLEALAALHDAASLSAEQALAAERDRFLRLAVSDQSRALRHVFFAERAAGRSLRDLQAEPADLSCVGVIGGGTMGAGIAVALLLAGSQVILVERDEASAAKARTRVDETLTASAKRGVIDASGHAAALDRLKTAQDYGALTDCQLVIEAVFEDMALKREVFARLDAVMPASAILATNTSYLDVDALAGTTAHPDRVLGLHFFAPAHVMKLLEVVRGSATGPRALATAGALARHLRKIAVVACVCDGFIGNRIMNAYRNDCEFMLEEGALPQQIDAAMESFGFAMGIYKVQDLSGLDIAWAQRKARAATRPADERYAHIADRLCEAGRLGRKTGRGFYDYSDGKPKVDPEVTAIIEEESAKAARTRRDFTEREIIDRILTVMQAEGQAILDEGIAESADDIDVVMITGYGFPRHKGGPMWLTRG</sequence>
<evidence type="ECO:0000256" key="3">
    <source>
        <dbReference type="ARBA" id="ARBA00022832"/>
    </source>
</evidence>
<keyword evidence="16" id="KW-1185">Reference proteome</keyword>
<evidence type="ECO:0000256" key="6">
    <source>
        <dbReference type="ARBA" id="ARBA00023027"/>
    </source>
</evidence>
<dbReference type="InterPro" id="IPR001753">
    <property type="entry name" value="Enoyl-CoA_hydra/iso"/>
</dbReference>
<gene>
    <name evidence="15" type="ORF">MLD63_03895</name>
</gene>
<name>A0ABT1MQE6_9RHOB</name>
<comment type="pathway">
    <text evidence="2">Lipid metabolism; fatty acid beta-oxidation.</text>
</comment>
<protein>
    <submittedName>
        <fullName evidence="15">3-hydroxyacyl-CoA dehydrogenase NAD-binding domain-containing protein</fullName>
    </submittedName>
</protein>
<dbReference type="Pfam" id="PF00378">
    <property type="entry name" value="ECH_1"/>
    <property type="match status" value="1"/>
</dbReference>
<organism evidence="15 16">
    <name type="scientific">Paracoccus albicereus</name>
    <dbReference type="NCBI Taxonomy" id="2922394"/>
    <lineage>
        <taxon>Bacteria</taxon>
        <taxon>Pseudomonadati</taxon>
        <taxon>Pseudomonadota</taxon>
        <taxon>Alphaproteobacteria</taxon>
        <taxon>Rhodobacterales</taxon>
        <taxon>Paracoccaceae</taxon>
        <taxon>Paracoccus</taxon>
    </lineage>
</organism>
<dbReference type="Proteomes" id="UP001203945">
    <property type="component" value="Unassembled WGS sequence"/>
</dbReference>
<dbReference type="Gene3D" id="1.10.1040.50">
    <property type="match status" value="1"/>
</dbReference>
<dbReference type="SUPFAM" id="SSF52096">
    <property type="entry name" value="ClpP/crotonase"/>
    <property type="match status" value="1"/>
</dbReference>
<evidence type="ECO:0000256" key="4">
    <source>
        <dbReference type="ARBA" id="ARBA00022963"/>
    </source>
</evidence>
<evidence type="ECO:0000256" key="10">
    <source>
        <dbReference type="ARBA" id="ARBA00023239"/>
    </source>
</evidence>
<dbReference type="Pfam" id="PF02737">
    <property type="entry name" value="3HCDH_N"/>
    <property type="match status" value="1"/>
</dbReference>
<keyword evidence="7" id="KW-0443">Lipid metabolism</keyword>
<evidence type="ECO:0000256" key="8">
    <source>
        <dbReference type="ARBA" id="ARBA00023140"/>
    </source>
</evidence>
<evidence type="ECO:0000256" key="5">
    <source>
        <dbReference type="ARBA" id="ARBA00023002"/>
    </source>
</evidence>
<evidence type="ECO:0000259" key="14">
    <source>
        <dbReference type="Pfam" id="PF02737"/>
    </source>
</evidence>
<dbReference type="Gene3D" id="3.40.50.720">
    <property type="entry name" value="NAD(P)-binding Rossmann-like Domain"/>
    <property type="match status" value="1"/>
</dbReference>
<evidence type="ECO:0000313" key="15">
    <source>
        <dbReference type="EMBL" id="MCQ0969573.1"/>
    </source>
</evidence>
<keyword evidence="11" id="KW-0511">Multifunctional enzyme</keyword>
<dbReference type="PANTHER" id="PTHR23309">
    <property type="entry name" value="3-HYDROXYACYL-COA DEHYROGENASE"/>
    <property type="match status" value="1"/>
</dbReference>
<dbReference type="InterPro" id="IPR036291">
    <property type="entry name" value="NAD(P)-bd_dom_sf"/>
</dbReference>
<reference evidence="15 16" key="1">
    <citation type="submission" date="2022-03" db="EMBL/GenBank/DDBJ databases">
        <authorList>
            <person name="He Y."/>
        </authorList>
    </citation>
    <scope>NUCLEOTIDE SEQUENCE [LARGE SCALE GENOMIC DNA]</scope>
    <source>
        <strain evidence="15 16">TK19116</strain>
    </source>
</reference>
<comment type="catalytic activity">
    <reaction evidence="12">
        <text>a (3S)-3-hydroxyacyl-CoA + NAD(+) = a 3-oxoacyl-CoA + NADH + H(+)</text>
        <dbReference type="Rhea" id="RHEA:22432"/>
        <dbReference type="ChEBI" id="CHEBI:15378"/>
        <dbReference type="ChEBI" id="CHEBI:57318"/>
        <dbReference type="ChEBI" id="CHEBI:57540"/>
        <dbReference type="ChEBI" id="CHEBI:57945"/>
        <dbReference type="ChEBI" id="CHEBI:90726"/>
        <dbReference type="EC" id="1.1.1.35"/>
    </reaction>
</comment>
<accession>A0ABT1MQE6</accession>
<comment type="subcellular location">
    <subcellularLocation>
        <location evidence="1">Peroxisome</location>
    </subcellularLocation>
</comment>
<evidence type="ECO:0000313" key="16">
    <source>
        <dbReference type="Proteomes" id="UP001203945"/>
    </source>
</evidence>
<evidence type="ECO:0000256" key="12">
    <source>
        <dbReference type="ARBA" id="ARBA00049556"/>
    </source>
</evidence>
<keyword evidence="10" id="KW-0456">Lyase</keyword>
<comment type="caution">
    <text evidence="15">The sequence shown here is derived from an EMBL/GenBank/DDBJ whole genome shotgun (WGS) entry which is preliminary data.</text>
</comment>
<evidence type="ECO:0000256" key="11">
    <source>
        <dbReference type="ARBA" id="ARBA00023268"/>
    </source>
</evidence>
<keyword evidence="6" id="KW-0520">NAD</keyword>
<keyword evidence="8" id="KW-0576">Peroxisome</keyword>
<dbReference type="InterPro" id="IPR029045">
    <property type="entry name" value="ClpP/crotonase-like_dom_sf"/>
</dbReference>
<dbReference type="EMBL" id="JAKZEU010000002">
    <property type="protein sequence ID" value="MCQ0969573.1"/>
    <property type="molecule type" value="Genomic_DNA"/>
</dbReference>
<dbReference type="CDD" id="cd06558">
    <property type="entry name" value="crotonase-like"/>
    <property type="match status" value="1"/>
</dbReference>
<evidence type="ECO:0000256" key="2">
    <source>
        <dbReference type="ARBA" id="ARBA00005005"/>
    </source>
</evidence>
<dbReference type="Pfam" id="PF00725">
    <property type="entry name" value="3HCDH"/>
    <property type="match status" value="1"/>
</dbReference>
<proteinExistence type="predicted"/>
<keyword evidence="9" id="KW-0413">Isomerase</keyword>